<dbReference type="PANTHER" id="PTHR21446:SF12">
    <property type="entry name" value="POTASSIUM CHANNEL TETRAMERIZATION DOMAIN CONTAINING 1"/>
    <property type="match status" value="1"/>
</dbReference>
<dbReference type="InterPro" id="IPR011010">
    <property type="entry name" value="DNA_brk_join_enz"/>
</dbReference>
<comment type="caution">
    <text evidence="2">The sequence shown here is derived from an EMBL/GenBank/DDBJ whole genome shotgun (WGS) entry which is preliminary data.</text>
</comment>
<evidence type="ECO:0000313" key="2">
    <source>
        <dbReference type="EMBL" id="GBB87799.1"/>
    </source>
</evidence>
<keyword evidence="1" id="KW-0233">DNA recombination</keyword>
<protein>
    <recommendedName>
        <fullName evidence="4">Tyr recombinase domain-containing protein</fullName>
    </recommendedName>
</protein>
<dbReference type="EMBL" id="BEXD01000480">
    <property type="protein sequence ID" value="GBB87799.1"/>
    <property type="molecule type" value="Genomic_DNA"/>
</dbReference>
<dbReference type="SUPFAM" id="SSF56349">
    <property type="entry name" value="DNA breaking-rejoining enzymes"/>
    <property type="match status" value="1"/>
</dbReference>
<name>A0A2Z6QPJ3_9GLOM</name>
<dbReference type="InterPro" id="IPR052787">
    <property type="entry name" value="MAVS"/>
</dbReference>
<reference evidence="2 3" key="1">
    <citation type="submission" date="2017-11" db="EMBL/GenBank/DDBJ databases">
        <title>The genome of Rhizophagus clarus HR1 reveals common genetic basis of auxotrophy among arbuscular mycorrhizal fungi.</title>
        <authorList>
            <person name="Kobayashi Y."/>
        </authorList>
    </citation>
    <scope>NUCLEOTIDE SEQUENCE [LARGE SCALE GENOMIC DNA]</scope>
    <source>
        <strain evidence="2 3">HR1</strain>
    </source>
</reference>
<dbReference type="AlphaFoldDB" id="A0A2Z6QPJ3"/>
<organism evidence="2 3">
    <name type="scientific">Rhizophagus clarus</name>
    <dbReference type="NCBI Taxonomy" id="94130"/>
    <lineage>
        <taxon>Eukaryota</taxon>
        <taxon>Fungi</taxon>
        <taxon>Fungi incertae sedis</taxon>
        <taxon>Mucoromycota</taxon>
        <taxon>Glomeromycotina</taxon>
        <taxon>Glomeromycetes</taxon>
        <taxon>Glomerales</taxon>
        <taxon>Glomeraceae</taxon>
        <taxon>Rhizophagus</taxon>
    </lineage>
</organism>
<dbReference type="STRING" id="94130.A0A2Z6QPJ3"/>
<sequence length="740" mass="85908">MATFNFSHAQEIQREKECRIRIYRPKQGSEYRFYSWHYVEYSFNSGCFKGEKDRIDISVIGANGENAYDIVKEGYLETTTRSIRYWIDPSWANDGSSYYVKEHNQAVVIENELNIDLYHDQPFAYTSINDVELDESLRLSDICINFPTAEITYTTDLSSNFMNDDDYDEGNYMKYGINLDTCEKLTDWINNLYLNDTVFLIITSFKFLSQLKFDTTSSHVDEIQSGIANFKEKLTIENWVWLKISIFSRNNIRSSEKFQQTIEDALESMKPLTHLQEVFDKYGIKYFIKKIFINCLLTQKEDINNITEENDLYKWIYNTNNDLEVIEFDNVILLYDILETKQKKIDKILNKQNNQLSLDNLKTTTSIKEKVEFYREFSKVKNTVNATNTWMGLLEKFRNGQSYAGTIQGVENEQVLTEQLCTYFANMSKKDGIREVVDGKIRYLSNNGKGETKGSDSLEVDEITQILNHKLLDGSTPERLLRRVFFINAIYLGLRGGEHTLLKATDFVKCEDDGYTVFIYCSKNNQRGFTENHGKADKLTLPNHPDITLFIDKYLSLRPYSLRTGVWYKPNHVRSKRLSSFLNETCKITGKNLNGRKITNHSGRRALIQNCEKMGIPKEDIKLISRHRSDAGLLSYTLHTDNKKMRLLDNNTESSEILNSQVSCMNENDKQIMGKENNNFKTAKEALLEKSCENQQNTIRQPLQLTNANPQLEISMNVDHFKELFDCGIIPQLKGKINLA</sequence>
<dbReference type="Gene3D" id="1.10.443.10">
    <property type="entry name" value="Intergrase catalytic core"/>
    <property type="match status" value="1"/>
</dbReference>
<proteinExistence type="predicted"/>
<dbReference type="Proteomes" id="UP000247702">
    <property type="component" value="Unassembled WGS sequence"/>
</dbReference>
<dbReference type="InterPro" id="IPR013762">
    <property type="entry name" value="Integrase-like_cat_sf"/>
</dbReference>
<dbReference type="PANTHER" id="PTHR21446">
    <property type="entry name" value="DUF3504 DOMAIN-CONTAINING PROTEIN"/>
    <property type="match status" value="1"/>
</dbReference>
<evidence type="ECO:0000256" key="1">
    <source>
        <dbReference type="ARBA" id="ARBA00023172"/>
    </source>
</evidence>
<evidence type="ECO:0000313" key="3">
    <source>
        <dbReference type="Proteomes" id="UP000247702"/>
    </source>
</evidence>
<dbReference type="GO" id="GO:0015074">
    <property type="term" value="P:DNA integration"/>
    <property type="evidence" value="ECO:0007669"/>
    <property type="project" value="InterPro"/>
</dbReference>
<gene>
    <name evidence="2" type="ORF">RclHR1_01430008</name>
</gene>
<dbReference type="GO" id="GO:0003677">
    <property type="term" value="F:DNA binding"/>
    <property type="evidence" value="ECO:0007669"/>
    <property type="project" value="InterPro"/>
</dbReference>
<evidence type="ECO:0008006" key="4">
    <source>
        <dbReference type="Google" id="ProtNLM"/>
    </source>
</evidence>
<keyword evidence="3" id="KW-1185">Reference proteome</keyword>
<dbReference type="GO" id="GO:0006310">
    <property type="term" value="P:DNA recombination"/>
    <property type="evidence" value="ECO:0007669"/>
    <property type="project" value="UniProtKB-KW"/>
</dbReference>
<accession>A0A2Z6QPJ3</accession>